<accession>A0A165MAE9</accession>
<dbReference type="AlphaFoldDB" id="A0A165MAE9"/>
<evidence type="ECO:0000313" key="1">
    <source>
        <dbReference type="EMBL" id="KZT18096.1"/>
    </source>
</evidence>
<protein>
    <submittedName>
        <fullName evidence="1">Uncharacterized protein</fullName>
    </submittedName>
</protein>
<dbReference type="OrthoDB" id="3323237at2759"/>
<dbReference type="InParanoid" id="A0A165MAE9"/>
<feature type="non-terminal residue" evidence="1">
    <location>
        <position position="205"/>
    </location>
</feature>
<dbReference type="Proteomes" id="UP000076761">
    <property type="component" value="Unassembled WGS sequence"/>
</dbReference>
<proteinExistence type="predicted"/>
<organism evidence="1 2">
    <name type="scientific">Neolentinus lepideus HHB14362 ss-1</name>
    <dbReference type="NCBI Taxonomy" id="1314782"/>
    <lineage>
        <taxon>Eukaryota</taxon>
        <taxon>Fungi</taxon>
        <taxon>Dikarya</taxon>
        <taxon>Basidiomycota</taxon>
        <taxon>Agaricomycotina</taxon>
        <taxon>Agaricomycetes</taxon>
        <taxon>Gloeophyllales</taxon>
        <taxon>Gloeophyllaceae</taxon>
        <taxon>Neolentinus</taxon>
    </lineage>
</organism>
<gene>
    <name evidence="1" type="ORF">NEOLEDRAFT_1184580</name>
</gene>
<evidence type="ECO:0000313" key="2">
    <source>
        <dbReference type="Proteomes" id="UP000076761"/>
    </source>
</evidence>
<keyword evidence="2" id="KW-1185">Reference proteome</keyword>
<reference evidence="1 2" key="1">
    <citation type="journal article" date="2016" name="Mol. Biol. Evol.">
        <title>Comparative Genomics of Early-Diverging Mushroom-Forming Fungi Provides Insights into the Origins of Lignocellulose Decay Capabilities.</title>
        <authorList>
            <person name="Nagy L.G."/>
            <person name="Riley R."/>
            <person name="Tritt A."/>
            <person name="Adam C."/>
            <person name="Daum C."/>
            <person name="Floudas D."/>
            <person name="Sun H."/>
            <person name="Yadav J.S."/>
            <person name="Pangilinan J."/>
            <person name="Larsson K.H."/>
            <person name="Matsuura K."/>
            <person name="Barry K."/>
            <person name="Labutti K."/>
            <person name="Kuo R."/>
            <person name="Ohm R.A."/>
            <person name="Bhattacharya S.S."/>
            <person name="Shirouzu T."/>
            <person name="Yoshinaga Y."/>
            <person name="Martin F.M."/>
            <person name="Grigoriev I.V."/>
            <person name="Hibbett D.S."/>
        </authorList>
    </citation>
    <scope>NUCLEOTIDE SEQUENCE [LARGE SCALE GENOMIC DNA]</scope>
    <source>
        <strain evidence="1 2">HHB14362 ss-1</strain>
    </source>
</reference>
<name>A0A165MAE9_9AGAM</name>
<sequence length="205" mass="21960">MSSSSTASSPSLRAAIQEVVDALARCDFEEPAAAYALVGLVPIDGSAAVCAAWEWEYAVLCLEILPASLVLEVRRRLPSLPWAQAVVPPPTEELPLAEEEEVAAPVDIHTTKGKGKAKAVEESLPGKVPRLRAKRSSQQIEVGPRNERPCDRCVVKGHSCYSRLDAMPATACYSCKLSRKGCSLSAGVVSNAERLRVDAERHSAP</sequence>
<dbReference type="EMBL" id="KV425710">
    <property type="protein sequence ID" value="KZT18096.1"/>
    <property type="molecule type" value="Genomic_DNA"/>
</dbReference>